<dbReference type="EMBL" id="CADCVQ010000041">
    <property type="protein sequence ID" value="CAA9480426.1"/>
    <property type="molecule type" value="Genomic_DNA"/>
</dbReference>
<keyword evidence="3 5" id="KW-1133">Transmembrane helix</keyword>
<keyword evidence="2 5" id="KW-0812">Transmembrane</keyword>
<dbReference type="GO" id="GO:0005886">
    <property type="term" value="C:plasma membrane"/>
    <property type="evidence" value="ECO:0007669"/>
    <property type="project" value="UniProtKB-SubCell"/>
</dbReference>
<sequence length="326" mass="35752">MRMRARSGLLASYALVVLVLVTLNFFLPRALPGRPIETLSDPRSQTYVGDATTRTALQRYYGLDRPLLEQYGRYMADLSAGDLGTSIRRHAPVARVLGERIGWTLLLVGTAVALGTALGMIAGVRSGWRRGRRSDRRLLALLLAFDNLPSYFLASAFAYVFAVRLGWFPLYGARTPFSESYAPARAIADVAHHLALPAAVLALQLVTFQYLVMRASMVGELGSDHLLLGRAKGMSEHVLKYRYAARNALLPAVTVATLHIPLALTAAIFVETVFAYPGIGRLLFESVGDRDYPLMQGCFLVLSLLVVSANLLADLLYRRLDPRTAA</sequence>
<dbReference type="PANTHER" id="PTHR43376:SF1">
    <property type="entry name" value="OLIGOPEPTIDE TRANSPORT SYSTEM PERMEASE PROTEIN"/>
    <property type="match status" value="1"/>
</dbReference>
<evidence type="ECO:0000256" key="3">
    <source>
        <dbReference type="ARBA" id="ARBA00022989"/>
    </source>
</evidence>
<dbReference type="SUPFAM" id="SSF161098">
    <property type="entry name" value="MetI-like"/>
    <property type="match status" value="1"/>
</dbReference>
<evidence type="ECO:0000256" key="4">
    <source>
        <dbReference type="ARBA" id="ARBA00023136"/>
    </source>
</evidence>
<evidence type="ECO:0000256" key="2">
    <source>
        <dbReference type="ARBA" id="ARBA00022692"/>
    </source>
</evidence>
<feature type="transmembrane region" description="Helical" evidence="5">
    <location>
        <begin position="249"/>
        <end position="274"/>
    </location>
</feature>
<dbReference type="GO" id="GO:0055085">
    <property type="term" value="P:transmembrane transport"/>
    <property type="evidence" value="ECO:0007669"/>
    <property type="project" value="InterPro"/>
</dbReference>
<proteinExistence type="inferred from homology"/>
<feature type="transmembrane region" description="Helical" evidence="5">
    <location>
        <begin position="101"/>
        <end position="128"/>
    </location>
</feature>
<name>A0A6J4RSB1_9ACTN</name>
<evidence type="ECO:0000256" key="5">
    <source>
        <dbReference type="RuleBase" id="RU363032"/>
    </source>
</evidence>
<dbReference type="Gene3D" id="1.10.3720.10">
    <property type="entry name" value="MetI-like"/>
    <property type="match status" value="1"/>
</dbReference>
<dbReference type="PROSITE" id="PS50928">
    <property type="entry name" value="ABC_TM1"/>
    <property type="match status" value="1"/>
</dbReference>
<protein>
    <submittedName>
        <fullName evidence="7">ABC transporter, permease protein 1 (Cluster 5, nickel/peptides/opines)</fullName>
    </submittedName>
</protein>
<feature type="transmembrane region" description="Helical" evidence="5">
    <location>
        <begin position="148"/>
        <end position="170"/>
    </location>
</feature>
<feature type="transmembrane region" description="Helical" evidence="5">
    <location>
        <begin position="7"/>
        <end position="27"/>
    </location>
</feature>
<dbReference type="CDD" id="cd06261">
    <property type="entry name" value="TM_PBP2"/>
    <property type="match status" value="1"/>
</dbReference>
<keyword evidence="4 5" id="KW-0472">Membrane</keyword>
<gene>
    <name evidence="7" type="ORF">AVDCRST_MAG67-835</name>
</gene>
<feature type="domain" description="ABC transmembrane type-1" evidence="6">
    <location>
        <begin position="101"/>
        <end position="313"/>
    </location>
</feature>
<evidence type="ECO:0000259" key="6">
    <source>
        <dbReference type="PROSITE" id="PS50928"/>
    </source>
</evidence>
<accession>A0A6J4RSB1</accession>
<dbReference type="PANTHER" id="PTHR43376">
    <property type="entry name" value="OLIGOPEPTIDE TRANSPORT SYSTEM PERMEASE PROTEIN"/>
    <property type="match status" value="1"/>
</dbReference>
<comment type="subcellular location">
    <subcellularLocation>
        <location evidence="5">Cell membrane</location>
        <topology evidence="5">Multi-pass membrane protein</topology>
    </subcellularLocation>
    <subcellularLocation>
        <location evidence="1">Membrane</location>
        <topology evidence="1">Multi-pass membrane protein</topology>
    </subcellularLocation>
</comment>
<dbReference type="InterPro" id="IPR000515">
    <property type="entry name" value="MetI-like"/>
</dbReference>
<keyword evidence="5" id="KW-0813">Transport</keyword>
<feature type="transmembrane region" description="Helical" evidence="5">
    <location>
        <begin position="294"/>
        <end position="313"/>
    </location>
</feature>
<dbReference type="InterPro" id="IPR035906">
    <property type="entry name" value="MetI-like_sf"/>
</dbReference>
<comment type="similarity">
    <text evidence="5">Belongs to the binding-protein-dependent transport system permease family.</text>
</comment>
<reference evidence="7" key="1">
    <citation type="submission" date="2020-02" db="EMBL/GenBank/DDBJ databases">
        <authorList>
            <person name="Meier V. D."/>
        </authorList>
    </citation>
    <scope>NUCLEOTIDE SEQUENCE</scope>
    <source>
        <strain evidence="7">AVDCRST_MAG67</strain>
    </source>
</reference>
<evidence type="ECO:0000313" key="7">
    <source>
        <dbReference type="EMBL" id="CAA9480426.1"/>
    </source>
</evidence>
<feature type="transmembrane region" description="Helical" evidence="5">
    <location>
        <begin position="190"/>
        <end position="212"/>
    </location>
</feature>
<evidence type="ECO:0000256" key="1">
    <source>
        <dbReference type="ARBA" id="ARBA00004141"/>
    </source>
</evidence>
<organism evidence="7">
    <name type="scientific">uncultured Solirubrobacteraceae bacterium</name>
    <dbReference type="NCBI Taxonomy" id="1162706"/>
    <lineage>
        <taxon>Bacteria</taxon>
        <taxon>Bacillati</taxon>
        <taxon>Actinomycetota</taxon>
        <taxon>Thermoleophilia</taxon>
        <taxon>Solirubrobacterales</taxon>
        <taxon>Solirubrobacteraceae</taxon>
        <taxon>environmental samples</taxon>
    </lineage>
</organism>
<dbReference type="Pfam" id="PF00528">
    <property type="entry name" value="BPD_transp_1"/>
    <property type="match status" value="1"/>
</dbReference>
<dbReference type="AlphaFoldDB" id="A0A6J4RSB1"/>